<proteinExistence type="predicted"/>
<dbReference type="STRING" id="5627.A0A1C7M8I0"/>
<organism evidence="2 3">
    <name type="scientific">Grifola frondosa</name>
    <name type="common">Maitake</name>
    <name type="synonym">Polyporus frondosus</name>
    <dbReference type="NCBI Taxonomy" id="5627"/>
    <lineage>
        <taxon>Eukaryota</taxon>
        <taxon>Fungi</taxon>
        <taxon>Dikarya</taxon>
        <taxon>Basidiomycota</taxon>
        <taxon>Agaricomycotina</taxon>
        <taxon>Agaricomycetes</taxon>
        <taxon>Polyporales</taxon>
        <taxon>Grifolaceae</taxon>
        <taxon>Grifola</taxon>
    </lineage>
</organism>
<keyword evidence="3" id="KW-1185">Reference proteome</keyword>
<name>A0A1C7M8I0_GRIFR</name>
<dbReference type="OrthoDB" id="424572at2759"/>
<dbReference type="EMBL" id="LUGG01000011">
    <property type="protein sequence ID" value="OBZ71354.1"/>
    <property type="molecule type" value="Genomic_DNA"/>
</dbReference>
<protein>
    <submittedName>
        <fullName evidence="2">Uncharacterized protein</fullName>
    </submittedName>
</protein>
<dbReference type="PANTHER" id="PTHR45887:SF1">
    <property type="entry name" value="TRANSLATION INITIATION FACTOR EIF-2B SUBUNIT EPSILON"/>
    <property type="match status" value="1"/>
</dbReference>
<accession>A0A1C7M8I0</accession>
<dbReference type="AlphaFoldDB" id="A0A1C7M8I0"/>
<sequence length="101" mass="11264">MKNIFCYIVKDGYAARVTGTRSYDAVSEDILSRWMFPLVPDNNRLGGHLHEHLHGYRYITKYNSVILSGMSPSLPSLHPAHPPTEHARSGRTCSSAGAHRS</sequence>
<dbReference type="GO" id="GO:0005085">
    <property type="term" value="F:guanyl-nucleotide exchange factor activity"/>
    <property type="evidence" value="ECO:0007669"/>
    <property type="project" value="TreeGrafter"/>
</dbReference>
<dbReference type="GO" id="GO:0005851">
    <property type="term" value="C:eukaryotic translation initiation factor 2B complex"/>
    <property type="evidence" value="ECO:0007669"/>
    <property type="project" value="TreeGrafter"/>
</dbReference>
<reference evidence="2 3" key="1">
    <citation type="submission" date="2016-03" db="EMBL/GenBank/DDBJ databases">
        <title>Whole genome sequencing of Grifola frondosa 9006-11.</title>
        <authorList>
            <person name="Min B."/>
            <person name="Park H."/>
            <person name="Kim J.-G."/>
            <person name="Cho H."/>
            <person name="Oh Y.-L."/>
            <person name="Kong W.-S."/>
            <person name="Choi I.-G."/>
        </authorList>
    </citation>
    <scope>NUCLEOTIDE SEQUENCE [LARGE SCALE GENOMIC DNA]</scope>
    <source>
        <strain evidence="2 3">9006-11</strain>
    </source>
</reference>
<gene>
    <name evidence="2" type="ORF">A0H81_08595</name>
</gene>
<comment type="caution">
    <text evidence="2">The sequence shown here is derived from an EMBL/GenBank/DDBJ whole genome shotgun (WGS) entry which is preliminary data.</text>
</comment>
<dbReference type="Proteomes" id="UP000092993">
    <property type="component" value="Unassembled WGS sequence"/>
</dbReference>
<dbReference type="GO" id="GO:0003743">
    <property type="term" value="F:translation initiation factor activity"/>
    <property type="evidence" value="ECO:0007669"/>
    <property type="project" value="TreeGrafter"/>
</dbReference>
<evidence type="ECO:0000313" key="3">
    <source>
        <dbReference type="Proteomes" id="UP000092993"/>
    </source>
</evidence>
<evidence type="ECO:0000256" key="1">
    <source>
        <dbReference type="SAM" id="MobiDB-lite"/>
    </source>
</evidence>
<dbReference type="GO" id="GO:0031369">
    <property type="term" value="F:translation initiation factor binding"/>
    <property type="evidence" value="ECO:0007669"/>
    <property type="project" value="TreeGrafter"/>
</dbReference>
<dbReference type="PANTHER" id="PTHR45887">
    <property type="entry name" value="TRANSLATION INITIATION FACTOR EIF-2B SUBUNIT EPSILON"/>
    <property type="match status" value="1"/>
</dbReference>
<dbReference type="InterPro" id="IPR051956">
    <property type="entry name" value="eIF2B_epsilon"/>
</dbReference>
<evidence type="ECO:0000313" key="2">
    <source>
        <dbReference type="EMBL" id="OBZ71354.1"/>
    </source>
</evidence>
<feature type="region of interest" description="Disordered" evidence="1">
    <location>
        <begin position="76"/>
        <end position="101"/>
    </location>
</feature>